<evidence type="ECO:0000256" key="1">
    <source>
        <dbReference type="SAM" id="MobiDB-lite"/>
    </source>
</evidence>
<evidence type="ECO:0000313" key="3">
    <source>
        <dbReference type="Proteomes" id="UP001153069"/>
    </source>
</evidence>
<feature type="compositionally biased region" description="Low complexity" evidence="1">
    <location>
        <begin position="147"/>
        <end position="156"/>
    </location>
</feature>
<feature type="region of interest" description="Disordered" evidence="1">
    <location>
        <begin position="53"/>
        <end position="217"/>
    </location>
</feature>
<reference evidence="2" key="1">
    <citation type="submission" date="2020-06" db="EMBL/GenBank/DDBJ databases">
        <authorList>
            <consortium name="Plant Systems Biology data submission"/>
        </authorList>
    </citation>
    <scope>NUCLEOTIDE SEQUENCE</scope>
    <source>
        <strain evidence="2">D6</strain>
    </source>
</reference>
<feature type="compositionally biased region" description="Basic and acidic residues" evidence="1">
    <location>
        <begin position="62"/>
        <end position="84"/>
    </location>
</feature>
<dbReference type="AlphaFoldDB" id="A0A9N8HE98"/>
<accession>A0A9N8HE98</accession>
<gene>
    <name evidence="2" type="ORF">SEMRO_294_G110270.1</name>
</gene>
<dbReference type="Proteomes" id="UP001153069">
    <property type="component" value="Unassembled WGS sequence"/>
</dbReference>
<comment type="caution">
    <text evidence="2">The sequence shown here is derived from an EMBL/GenBank/DDBJ whole genome shotgun (WGS) entry which is preliminary data.</text>
</comment>
<feature type="compositionally biased region" description="Basic and acidic residues" evidence="1">
    <location>
        <begin position="136"/>
        <end position="146"/>
    </location>
</feature>
<sequence length="260" mass="28765">MRHNPTAEELELAVSEVLEKSDKDLTAKEVREKLLQENGKGWKVPAERRIAKFVKRQNSRKNLKDSGDDKKGLISRFFKGDSKTKSPARNKQQDAEKPEAHPDDTSMSTVENEKKGGLRNSFARVFSTRKSSSPKASEKEAEKSAEEVIPVAVAEAVETDKPTTNTVHQLPDVTNPPPATDDSPILKDPAQKEDCPKPPVATGHCGELGAEKSAESAVVANRKQEDKWMSHEVDVAKTFAYLDDNDGKRNDCDCELCIIQ</sequence>
<name>A0A9N8HE98_9STRA</name>
<proteinExistence type="predicted"/>
<evidence type="ECO:0000313" key="2">
    <source>
        <dbReference type="EMBL" id="CAB9507148.1"/>
    </source>
</evidence>
<organism evidence="2 3">
    <name type="scientific">Seminavis robusta</name>
    <dbReference type="NCBI Taxonomy" id="568900"/>
    <lineage>
        <taxon>Eukaryota</taxon>
        <taxon>Sar</taxon>
        <taxon>Stramenopiles</taxon>
        <taxon>Ochrophyta</taxon>
        <taxon>Bacillariophyta</taxon>
        <taxon>Bacillariophyceae</taxon>
        <taxon>Bacillariophycidae</taxon>
        <taxon>Naviculales</taxon>
        <taxon>Naviculaceae</taxon>
        <taxon>Seminavis</taxon>
    </lineage>
</organism>
<protein>
    <submittedName>
        <fullName evidence="2">Uncharacterized protein</fullName>
    </submittedName>
</protein>
<feature type="compositionally biased region" description="Basic and acidic residues" evidence="1">
    <location>
        <begin position="91"/>
        <end position="104"/>
    </location>
</feature>
<dbReference type="EMBL" id="CAICTM010000293">
    <property type="protein sequence ID" value="CAB9507148.1"/>
    <property type="molecule type" value="Genomic_DNA"/>
</dbReference>
<keyword evidence="3" id="KW-1185">Reference proteome</keyword>